<keyword evidence="1" id="KW-1133">Transmembrane helix</keyword>
<feature type="chain" id="PRO_5012350899" description="PEP-CTERM protein-sorting domain-containing protein" evidence="2">
    <location>
        <begin position="27"/>
        <end position="228"/>
    </location>
</feature>
<reference evidence="3 4" key="1">
    <citation type="submission" date="2017-03" db="EMBL/GenBank/DDBJ databases">
        <authorList>
            <person name="Afonso C.L."/>
            <person name="Miller P.J."/>
            <person name="Scott M.A."/>
            <person name="Spackman E."/>
            <person name="Goraichik I."/>
            <person name="Dimitrov K.M."/>
            <person name="Suarez D.L."/>
            <person name="Swayne D.E."/>
        </authorList>
    </citation>
    <scope>NUCLEOTIDE SEQUENCE [LARGE SCALE GENOMIC DNA]</scope>
    <source>
        <strain evidence="3 4">CECT 7023</strain>
    </source>
</reference>
<name>A0A1Y5TKL0_9RHOB</name>
<evidence type="ECO:0008006" key="5">
    <source>
        <dbReference type="Google" id="ProtNLM"/>
    </source>
</evidence>
<gene>
    <name evidence="3" type="ORF">ROA7023_03150</name>
</gene>
<feature type="signal peptide" evidence="2">
    <location>
        <begin position="1"/>
        <end position="26"/>
    </location>
</feature>
<evidence type="ECO:0000313" key="4">
    <source>
        <dbReference type="Proteomes" id="UP000193900"/>
    </source>
</evidence>
<keyword evidence="4" id="KW-1185">Reference proteome</keyword>
<evidence type="ECO:0000256" key="2">
    <source>
        <dbReference type="SAM" id="SignalP"/>
    </source>
</evidence>
<keyword evidence="1" id="KW-0812">Transmembrane</keyword>
<dbReference type="InterPro" id="IPR022472">
    <property type="entry name" value="VPLPA-CTERM"/>
</dbReference>
<dbReference type="NCBIfam" id="TIGR03370">
    <property type="entry name" value="VPLPA-CTERM"/>
    <property type="match status" value="1"/>
</dbReference>
<evidence type="ECO:0000313" key="3">
    <source>
        <dbReference type="EMBL" id="SLN66439.1"/>
    </source>
</evidence>
<proteinExistence type="predicted"/>
<dbReference type="EMBL" id="FWFZ01000019">
    <property type="protein sequence ID" value="SLN66439.1"/>
    <property type="molecule type" value="Genomic_DNA"/>
</dbReference>
<sequence>MSFFSNLKTTLAVAAISVGLASAASAVTFDALSVSGGAVAGNQVFGGSLGVDFSVNSTITVSALGAFDDDADGISGAINVWLVDLGTQSALAQKTISGSGDPLSGQFRYASLLSPLILGPGSYSIIASGFSGADQNGNANTGSGFPILTSTGGGLISFLDSRYGNDPNPLSTFPSSTTVGTFSCNGIAENCFAAGSFEFAAIPLPAGALLLLTGLGGFALLRRRTAVA</sequence>
<keyword evidence="1" id="KW-0472">Membrane</keyword>
<dbReference type="RefSeq" id="WP_085879955.1">
    <property type="nucleotide sequence ID" value="NZ_FWFZ01000019.1"/>
</dbReference>
<evidence type="ECO:0000256" key="1">
    <source>
        <dbReference type="SAM" id="Phobius"/>
    </source>
</evidence>
<organism evidence="3 4">
    <name type="scientific">Roseisalinus antarcticus</name>
    <dbReference type="NCBI Taxonomy" id="254357"/>
    <lineage>
        <taxon>Bacteria</taxon>
        <taxon>Pseudomonadati</taxon>
        <taxon>Pseudomonadota</taxon>
        <taxon>Alphaproteobacteria</taxon>
        <taxon>Rhodobacterales</taxon>
        <taxon>Roseobacteraceae</taxon>
        <taxon>Roseisalinus</taxon>
    </lineage>
</organism>
<keyword evidence="2" id="KW-0732">Signal</keyword>
<feature type="transmembrane region" description="Helical" evidence="1">
    <location>
        <begin position="199"/>
        <end position="221"/>
    </location>
</feature>
<accession>A0A1Y5TKL0</accession>
<dbReference type="AlphaFoldDB" id="A0A1Y5TKL0"/>
<dbReference type="Proteomes" id="UP000193900">
    <property type="component" value="Unassembled WGS sequence"/>
</dbReference>
<protein>
    <recommendedName>
        <fullName evidence="5">PEP-CTERM protein-sorting domain-containing protein</fullName>
    </recommendedName>
</protein>